<dbReference type="InterPro" id="IPR055129">
    <property type="entry name" value="YEATS_dom"/>
</dbReference>
<dbReference type="EMBL" id="JAEPRC010000009">
    <property type="protein sequence ID" value="KAG2215337.1"/>
    <property type="molecule type" value="Genomic_DNA"/>
</dbReference>
<dbReference type="InterPro" id="IPR036128">
    <property type="entry name" value="Plus3-like_sf"/>
</dbReference>
<dbReference type="SMART" id="SM00719">
    <property type="entry name" value="Plus3"/>
    <property type="match status" value="1"/>
</dbReference>
<evidence type="ECO:0000256" key="2">
    <source>
        <dbReference type="ARBA" id="ARBA00023015"/>
    </source>
</evidence>
<dbReference type="GO" id="GO:0003677">
    <property type="term" value="F:DNA binding"/>
    <property type="evidence" value="ECO:0007669"/>
    <property type="project" value="InterPro"/>
</dbReference>
<evidence type="ECO:0000256" key="5">
    <source>
        <dbReference type="PROSITE-ProRule" id="PRU00376"/>
    </source>
</evidence>
<keyword evidence="6" id="KW-0175">Coiled coil</keyword>
<dbReference type="AlphaFoldDB" id="A0A8H7RSB1"/>
<dbReference type="GO" id="GO:0016593">
    <property type="term" value="C:Cdc73/Paf1 complex"/>
    <property type="evidence" value="ECO:0007669"/>
    <property type="project" value="TreeGrafter"/>
</dbReference>
<evidence type="ECO:0000313" key="11">
    <source>
        <dbReference type="Proteomes" id="UP000650833"/>
    </source>
</evidence>
<feature type="region of interest" description="Disordered" evidence="7">
    <location>
        <begin position="56"/>
        <end position="164"/>
    </location>
</feature>
<keyword evidence="2" id="KW-0805">Transcription regulation</keyword>
<keyword evidence="4 5" id="KW-0539">Nucleus</keyword>
<keyword evidence="3" id="KW-0804">Transcription</keyword>
<reference evidence="10" key="1">
    <citation type="submission" date="2020-12" db="EMBL/GenBank/DDBJ databases">
        <title>Metabolic potential, ecology and presence of endohyphal bacteria is reflected in genomic diversity of Mucoromycotina.</title>
        <authorList>
            <person name="Muszewska A."/>
            <person name="Okrasinska A."/>
            <person name="Steczkiewicz K."/>
            <person name="Drgas O."/>
            <person name="Orlowska M."/>
            <person name="Perlinska-Lenart U."/>
            <person name="Aleksandrzak-Piekarczyk T."/>
            <person name="Szatraj K."/>
            <person name="Zielenkiewicz U."/>
            <person name="Pilsyk S."/>
            <person name="Malc E."/>
            <person name="Mieczkowski P."/>
            <person name="Kruszewska J.S."/>
            <person name="Biernat P."/>
            <person name="Pawlowska J."/>
        </authorList>
    </citation>
    <scope>NUCLEOTIDE SEQUENCE</scope>
    <source>
        <strain evidence="10">CBS 226.32</strain>
    </source>
</reference>
<evidence type="ECO:0000256" key="4">
    <source>
        <dbReference type="ARBA" id="ARBA00023242"/>
    </source>
</evidence>
<dbReference type="InterPro" id="IPR038704">
    <property type="entry name" value="YEAST_sf"/>
</dbReference>
<evidence type="ECO:0000256" key="6">
    <source>
        <dbReference type="SAM" id="Coils"/>
    </source>
</evidence>
<evidence type="ECO:0000256" key="1">
    <source>
        <dbReference type="ARBA" id="ARBA00004123"/>
    </source>
</evidence>
<feature type="compositionally biased region" description="Acidic residues" evidence="7">
    <location>
        <begin position="1"/>
        <end position="32"/>
    </location>
</feature>
<feature type="compositionally biased region" description="Basic and acidic residues" evidence="7">
    <location>
        <begin position="56"/>
        <end position="87"/>
    </location>
</feature>
<comment type="subcellular location">
    <subcellularLocation>
        <location evidence="1 5">Nucleus</location>
    </subcellularLocation>
</comment>
<evidence type="ECO:0000313" key="10">
    <source>
        <dbReference type="EMBL" id="KAG2215337.1"/>
    </source>
</evidence>
<dbReference type="Pfam" id="PF03126">
    <property type="entry name" value="Plus-3"/>
    <property type="match status" value="1"/>
</dbReference>
<dbReference type="PANTHER" id="PTHR13115">
    <property type="entry name" value="RNA POLYMERASE-ASSOCIATED PROTEIN RTF1 HOMOLOG"/>
    <property type="match status" value="1"/>
</dbReference>
<proteinExistence type="predicted"/>
<dbReference type="SUPFAM" id="SSF159042">
    <property type="entry name" value="Plus3-like"/>
    <property type="match status" value="1"/>
</dbReference>
<organism evidence="10 11">
    <name type="scientific">Mucor plumbeus</name>
    <dbReference type="NCBI Taxonomy" id="97098"/>
    <lineage>
        <taxon>Eukaryota</taxon>
        <taxon>Fungi</taxon>
        <taxon>Fungi incertae sedis</taxon>
        <taxon>Mucoromycota</taxon>
        <taxon>Mucoromycotina</taxon>
        <taxon>Mucoromycetes</taxon>
        <taxon>Mucorales</taxon>
        <taxon>Mucorineae</taxon>
        <taxon>Mucoraceae</taxon>
        <taxon>Mucor</taxon>
    </lineage>
</organism>
<dbReference type="PROSITE" id="PS51360">
    <property type="entry name" value="PLUS3"/>
    <property type="match status" value="1"/>
</dbReference>
<feature type="domain" description="Plus3" evidence="9">
    <location>
        <begin position="162"/>
        <end position="296"/>
    </location>
</feature>
<dbReference type="GO" id="GO:1990269">
    <property type="term" value="F:RNA polymerase II C-terminal domain phosphoserine binding"/>
    <property type="evidence" value="ECO:0007669"/>
    <property type="project" value="TreeGrafter"/>
</dbReference>
<feature type="compositionally biased region" description="Polar residues" evidence="7">
    <location>
        <begin position="901"/>
        <end position="919"/>
    </location>
</feature>
<evidence type="ECO:0000256" key="3">
    <source>
        <dbReference type="ARBA" id="ARBA00023163"/>
    </source>
</evidence>
<feature type="domain" description="YEATS" evidence="8">
    <location>
        <begin position="474"/>
        <end position="612"/>
    </location>
</feature>
<evidence type="ECO:0000259" key="9">
    <source>
        <dbReference type="PROSITE" id="PS51360"/>
    </source>
</evidence>
<feature type="compositionally biased region" description="Acidic residues" evidence="7">
    <location>
        <begin position="138"/>
        <end position="153"/>
    </location>
</feature>
<feature type="compositionally biased region" description="Acidic residues" evidence="7">
    <location>
        <begin position="926"/>
        <end position="938"/>
    </location>
</feature>
<comment type="caution">
    <text evidence="10">The sequence shown here is derived from an EMBL/GenBank/DDBJ whole genome shotgun (WGS) entry which is preliminary data.</text>
</comment>
<keyword evidence="11" id="KW-1185">Reference proteome</keyword>
<evidence type="ECO:0000256" key="7">
    <source>
        <dbReference type="SAM" id="MobiDB-lite"/>
    </source>
</evidence>
<dbReference type="Proteomes" id="UP000650833">
    <property type="component" value="Unassembled WGS sequence"/>
</dbReference>
<evidence type="ECO:0000259" key="8">
    <source>
        <dbReference type="PROSITE" id="PS51037"/>
    </source>
</evidence>
<dbReference type="PANTHER" id="PTHR13115:SF8">
    <property type="entry name" value="RNA POLYMERASE-ASSOCIATED PROTEIN RTF1 HOMOLOG"/>
    <property type="match status" value="1"/>
</dbReference>
<feature type="compositionally biased region" description="Basic and acidic residues" evidence="7">
    <location>
        <begin position="104"/>
        <end position="113"/>
    </location>
</feature>
<feature type="compositionally biased region" description="Low complexity" evidence="7">
    <location>
        <begin position="669"/>
        <end position="690"/>
    </location>
</feature>
<sequence length="938" mass="106701">LSESEDDEGAYSDEDDVGIDDDEDMEDIDEYGPDLYKDEDDRRRLQALPEVERERILAERSEERQRNLERLEVRKLLKDGRRDDATRRSTRSKGSGTSSALSELTRRREEKNKIRSKRHRRDSPSPDRKRRRRYGDQSDYEYSGEEYIDSEEETEKKAKKRTPNLEEMQSVSVTRNMIEKWIFAPFFENTVIGCFVRLYIGPDPQKKVPVYRLCQIIDVVPWHKTYKVTENTYTNKAFKVKHGKAEKDFSMDIVSNQPVTQQEFSRFLTTLESDRVRVPTIDQIEQKAADLKQAREYVLNDKEVNEMIEKKRAVKGSSVNAAMEKAQLLARLEHAKAYNEVDKVLKFSRELKELEERIALAEGAHQNVWADINSRNRSRDRIEVHEAERRATETRRKALLENTKAAAAAAAAAAGNTITTALSTKETATDSSLMPVEGTSKPLAKLVTLSRDALHVGEATSHQTDYEKLVRGKEQSVVTQDIKISCHNSVIKGNGAKSNDGHPWRNWKITLVAMDGEREVKGKLSMILDHVEYILHPTFEEPRRVKKEEPYILQEKGWGEFDMRVVLYFTDNITDPQVLLFDLNFALATYSITHSVEFPNASPELVKLLSRDPSSSSSSTSASAPYAPRKGGKKPAPSSSTHDNRQAKKKPISSSPHSKTAKKAKPESKPSSSSISSKKLRKSSVSSSSPAPAPAVITTPQSPIYDPSLSDYSTHSSPSLIATSTPELQLEEDIKVIHSRSSSDSSNKNVDHTYRIADVYNLNPIHHAKIDKRLRDKWDIPDINMMELAKRIYRMSPDQTHEFRNLIFDNTPQGIQTVIDPDGSVGIDLYSLGKPLLEKLWDFVADMASDDNESFTSQDHHESDLEFDSDVELGEYKSDDNNLNFTNNNYSDIDEPGFHNYTDQNTKHANGYHYTTTENGYHDNSDMDIQDDDDDDDY</sequence>
<feature type="region of interest" description="Disordered" evidence="7">
    <location>
        <begin position="609"/>
        <end position="726"/>
    </location>
</feature>
<dbReference type="PROSITE" id="PS51037">
    <property type="entry name" value="YEATS"/>
    <property type="match status" value="1"/>
</dbReference>
<feature type="non-terminal residue" evidence="10">
    <location>
        <position position="1"/>
    </location>
</feature>
<feature type="compositionally biased region" description="Polar residues" evidence="7">
    <location>
        <begin position="710"/>
        <end position="726"/>
    </location>
</feature>
<protein>
    <submittedName>
        <fullName evidence="10">Uncharacterized protein</fullName>
    </submittedName>
</protein>
<name>A0A8H7RSB1_9FUNG</name>
<dbReference type="Gene3D" id="2.60.40.1970">
    <property type="entry name" value="YEATS domain"/>
    <property type="match status" value="1"/>
</dbReference>
<dbReference type="CDD" id="cd16905">
    <property type="entry name" value="YEATS_Taf14_like"/>
    <property type="match status" value="1"/>
</dbReference>
<feature type="compositionally biased region" description="Low complexity" evidence="7">
    <location>
        <begin position="613"/>
        <end position="628"/>
    </location>
</feature>
<accession>A0A8H7RSB1</accession>
<dbReference type="Gene3D" id="3.90.70.200">
    <property type="entry name" value="Plus-3 domain"/>
    <property type="match status" value="1"/>
</dbReference>
<dbReference type="Pfam" id="PF03366">
    <property type="entry name" value="YEATS"/>
    <property type="match status" value="1"/>
</dbReference>
<feature type="region of interest" description="Disordered" evidence="7">
    <location>
        <begin position="899"/>
        <end position="938"/>
    </location>
</feature>
<feature type="region of interest" description="Disordered" evidence="7">
    <location>
        <begin position="1"/>
        <end position="42"/>
    </location>
</feature>
<dbReference type="InterPro" id="IPR004343">
    <property type="entry name" value="Plus-3_dom"/>
</dbReference>
<dbReference type="OrthoDB" id="1741717at2759"/>
<feature type="coiled-coil region" evidence="6">
    <location>
        <begin position="344"/>
        <end position="402"/>
    </location>
</feature>
<gene>
    <name evidence="10" type="ORF">INT46_011707</name>
</gene>